<dbReference type="Gene3D" id="1.10.10.10">
    <property type="entry name" value="Winged helix-like DNA-binding domain superfamily/Winged helix DNA-binding domain"/>
    <property type="match status" value="1"/>
</dbReference>
<organism evidence="6 7">
    <name type="scientific">Ideonella lacteola</name>
    <dbReference type="NCBI Taxonomy" id="2984193"/>
    <lineage>
        <taxon>Bacteria</taxon>
        <taxon>Pseudomonadati</taxon>
        <taxon>Pseudomonadota</taxon>
        <taxon>Betaproteobacteria</taxon>
        <taxon>Burkholderiales</taxon>
        <taxon>Sphaerotilaceae</taxon>
        <taxon>Ideonella</taxon>
    </lineage>
</organism>
<evidence type="ECO:0000259" key="5">
    <source>
        <dbReference type="PROSITE" id="PS51063"/>
    </source>
</evidence>
<evidence type="ECO:0000256" key="1">
    <source>
        <dbReference type="ARBA" id="ARBA00023015"/>
    </source>
</evidence>
<dbReference type="Gene3D" id="2.60.120.10">
    <property type="entry name" value="Jelly Rolls"/>
    <property type="match status" value="1"/>
</dbReference>
<dbReference type="SUPFAM" id="SSF46785">
    <property type="entry name" value="Winged helix' DNA-binding domain"/>
    <property type="match status" value="1"/>
</dbReference>
<dbReference type="SUPFAM" id="SSF51206">
    <property type="entry name" value="cAMP-binding domain-like"/>
    <property type="match status" value="1"/>
</dbReference>
<keyword evidence="7" id="KW-1185">Reference proteome</keyword>
<protein>
    <submittedName>
        <fullName evidence="6">Crp/Fnr family transcriptional regulator</fullName>
    </submittedName>
</protein>
<dbReference type="InterPro" id="IPR012318">
    <property type="entry name" value="HTH_CRP"/>
</dbReference>
<feature type="region of interest" description="Disordered" evidence="4">
    <location>
        <begin position="1"/>
        <end position="28"/>
    </location>
</feature>
<evidence type="ECO:0000256" key="3">
    <source>
        <dbReference type="ARBA" id="ARBA00023163"/>
    </source>
</evidence>
<dbReference type="PANTHER" id="PTHR24567:SF74">
    <property type="entry name" value="HTH-TYPE TRANSCRIPTIONAL REGULATOR ARCR"/>
    <property type="match status" value="1"/>
</dbReference>
<evidence type="ECO:0000256" key="4">
    <source>
        <dbReference type="SAM" id="MobiDB-lite"/>
    </source>
</evidence>
<dbReference type="InterPro" id="IPR036390">
    <property type="entry name" value="WH_DNA-bd_sf"/>
</dbReference>
<comment type="caution">
    <text evidence="6">The sequence shown here is derived from an EMBL/GenBank/DDBJ whole genome shotgun (WGS) entry which is preliminary data.</text>
</comment>
<dbReference type="PANTHER" id="PTHR24567">
    <property type="entry name" value="CRP FAMILY TRANSCRIPTIONAL REGULATORY PROTEIN"/>
    <property type="match status" value="1"/>
</dbReference>
<dbReference type="Pfam" id="PF13545">
    <property type="entry name" value="HTH_Crp_2"/>
    <property type="match status" value="1"/>
</dbReference>
<keyword evidence="2" id="KW-0238">DNA-binding</keyword>
<dbReference type="CDD" id="cd00038">
    <property type="entry name" value="CAP_ED"/>
    <property type="match status" value="1"/>
</dbReference>
<dbReference type="EMBL" id="JBBUTG010000005">
    <property type="protein sequence ID" value="MEK8031494.1"/>
    <property type="molecule type" value="Genomic_DNA"/>
</dbReference>
<keyword evidence="1" id="KW-0805">Transcription regulation</keyword>
<evidence type="ECO:0000313" key="6">
    <source>
        <dbReference type="EMBL" id="MEK8031494.1"/>
    </source>
</evidence>
<gene>
    <name evidence="6" type="ORF">AACH06_11760</name>
</gene>
<evidence type="ECO:0000256" key="2">
    <source>
        <dbReference type="ARBA" id="ARBA00023125"/>
    </source>
</evidence>
<sequence>MGTDTATVTLERPDAPSPRHSSSRTAAFDATSGSAVADALQRAFHPSELDPADASLLAQIAIRHAFAAHAPVLQHGSPNSSLWLVARGRVSVGMHDAQGHWRQTRGANAGEWLDVASAWLGGALFEEAVAATDAVVYELPLEEVQALCNERPRVAQLLIEALALRIRQTTDTARELAVKDVPSRLAGWLLDHLSPAQPGPARVKLDQHKRLLASELGTSPETFSRALARLRALGCIAVKGYSVDVLDVEALSRLAGRASLAHRPGA</sequence>
<dbReference type="PROSITE" id="PS51063">
    <property type="entry name" value="HTH_CRP_2"/>
    <property type="match status" value="1"/>
</dbReference>
<accession>A0ABU9BNE8</accession>
<evidence type="ECO:0000313" key="7">
    <source>
        <dbReference type="Proteomes" id="UP001371218"/>
    </source>
</evidence>
<proteinExistence type="predicted"/>
<dbReference type="InterPro" id="IPR000595">
    <property type="entry name" value="cNMP-bd_dom"/>
</dbReference>
<dbReference type="Pfam" id="PF00027">
    <property type="entry name" value="cNMP_binding"/>
    <property type="match status" value="1"/>
</dbReference>
<dbReference type="InterPro" id="IPR050397">
    <property type="entry name" value="Env_Response_Regulators"/>
</dbReference>
<dbReference type="InterPro" id="IPR018490">
    <property type="entry name" value="cNMP-bd_dom_sf"/>
</dbReference>
<feature type="domain" description="HTH crp-type" evidence="5">
    <location>
        <begin position="179"/>
        <end position="249"/>
    </location>
</feature>
<dbReference type="InterPro" id="IPR014710">
    <property type="entry name" value="RmlC-like_jellyroll"/>
</dbReference>
<name>A0ABU9BNE8_9BURK</name>
<reference evidence="6 7" key="1">
    <citation type="submission" date="2024-04" db="EMBL/GenBank/DDBJ databases">
        <title>Novel species of the genus Ideonella isolated from streams.</title>
        <authorList>
            <person name="Lu H."/>
        </authorList>
    </citation>
    <scope>NUCLEOTIDE SEQUENCE [LARGE SCALE GENOMIC DNA]</scope>
    <source>
        <strain evidence="6 7">DXS29W</strain>
    </source>
</reference>
<dbReference type="SMART" id="SM00419">
    <property type="entry name" value="HTH_CRP"/>
    <property type="match status" value="1"/>
</dbReference>
<dbReference type="InterPro" id="IPR036388">
    <property type="entry name" value="WH-like_DNA-bd_sf"/>
</dbReference>
<dbReference type="Proteomes" id="UP001371218">
    <property type="component" value="Unassembled WGS sequence"/>
</dbReference>
<dbReference type="RefSeq" id="WP_341425872.1">
    <property type="nucleotide sequence ID" value="NZ_JBBUTG010000005.1"/>
</dbReference>
<keyword evidence="3" id="KW-0804">Transcription</keyword>